<dbReference type="Pfam" id="PF13240">
    <property type="entry name" value="Zn_Ribbon_1"/>
    <property type="match status" value="1"/>
</dbReference>
<comment type="caution">
    <text evidence="8">The sequence shown here is derived from an EMBL/GenBank/DDBJ whole genome shotgun (WGS) entry which is preliminary data.</text>
</comment>
<feature type="transmembrane region" description="Helical" evidence="5">
    <location>
        <begin position="101"/>
        <end position="125"/>
    </location>
</feature>
<keyword evidence="4 5" id="KW-0472">Membrane</keyword>
<feature type="domain" description="RDD" evidence="6">
    <location>
        <begin position="76"/>
        <end position="195"/>
    </location>
</feature>
<keyword evidence="2 5" id="KW-0812">Transmembrane</keyword>
<evidence type="ECO:0000313" key="8">
    <source>
        <dbReference type="EMBL" id="MCP2174597.1"/>
    </source>
</evidence>
<evidence type="ECO:0000256" key="1">
    <source>
        <dbReference type="ARBA" id="ARBA00004141"/>
    </source>
</evidence>
<evidence type="ECO:0000259" key="6">
    <source>
        <dbReference type="Pfam" id="PF06271"/>
    </source>
</evidence>
<proteinExistence type="predicted"/>
<comment type="subcellular location">
    <subcellularLocation>
        <location evidence="1">Membrane</location>
        <topology evidence="1">Multi-pass membrane protein</topology>
    </subcellularLocation>
</comment>
<evidence type="ECO:0000313" key="9">
    <source>
        <dbReference type="Proteomes" id="UP001206895"/>
    </source>
</evidence>
<evidence type="ECO:0000256" key="4">
    <source>
        <dbReference type="ARBA" id="ARBA00023136"/>
    </source>
</evidence>
<evidence type="ECO:0000256" key="2">
    <source>
        <dbReference type="ARBA" id="ARBA00022692"/>
    </source>
</evidence>
<feature type="domain" description="Zinc-ribbon" evidence="7">
    <location>
        <begin position="16"/>
        <end position="35"/>
    </location>
</feature>
<dbReference type="Pfam" id="PF06271">
    <property type="entry name" value="RDD"/>
    <property type="match status" value="1"/>
</dbReference>
<accession>A0ABT1H8L4</accession>
<evidence type="ECO:0000256" key="3">
    <source>
        <dbReference type="ARBA" id="ARBA00022989"/>
    </source>
</evidence>
<dbReference type="InterPro" id="IPR010432">
    <property type="entry name" value="RDD"/>
</dbReference>
<feature type="transmembrane region" description="Helical" evidence="5">
    <location>
        <begin position="77"/>
        <end position="94"/>
    </location>
</feature>
<reference evidence="8 9" key="1">
    <citation type="submission" date="2022-06" db="EMBL/GenBank/DDBJ databases">
        <title>Genomic Encyclopedia of Archaeal and Bacterial Type Strains, Phase II (KMG-II): from individual species to whole genera.</title>
        <authorList>
            <person name="Goeker M."/>
        </authorList>
    </citation>
    <scope>NUCLEOTIDE SEQUENCE [LARGE SCALE GENOMIC DNA]</scope>
    <source>
        <strain evidence="8 9">DSM 44693</strain>
    </source>
</reference>
<organism evidence="8 9">
    <name type="scientific">Williamsia maris</name>
    <dbReference type="NCBI Taxonomy" id="72806"/>
    <lineage>
        <taxon>Bacteria</taxon>
        <taxon>Bacillati</taxon>
        <taxon>Actinomycetota</taxon>
        <taxon>Actinomycetes</taxon>
        <taxon>Mycobacteriales</taxon>
        <taxon>Nocardiaceae</taxon>
        <taxon>Williamsia</taxon>
    </lineage>
</organism>
<name>A0ABT1H8L4_9NOCA</name>
<gene>
    <name evidence="8" type="ORF">LX13_000404</name>
</gene>
<evidence type="ECO:0000259" key="7">
    <source>
        <dbReference type="Pfam" id="PF13240"/>
    </source>
</evidence>
<sequence>MAGDAVVVDTDETTLCSNCSSELTPGAAFCTRCGSGVADRAVAPPSDAPEAVVTVAEPAAPSVDVDTRWAGLRPVGVGIRVLSFLLDLSALLVVGSATAALSIVVGVPAIATVIAPLAVVAVWIWNLSWLIVSGNSFGKAAVGVRAVGATTLDTPAALPAVLRSVLFGATAGIVSVTVLVDRTPWKRGWHDIASGIILVDALNGRNPLGPRPVASVLRRPERGLQTVAAPIPFSPTTPN</sequence>
<dbReference type="Proteomes" id="UP001206895">
    <property type="component" value="Unassembled WGS sequence"/>
</dbReference>
<evidence type="ECO:0000256" key="5">
    <source>
        <dbReference type="SAM" id="Phobius"/>
    </source>
</evidence>
<protein>
    <submittedName>
        <fullName evidence="8">RDD family protein</fullName>
    </submittedName>
</protein>
<keyword evidence="3 5" id="KW-1133">Transmembrane helix</keyword>
<keyword evidence="9" id="KW-1185">Reference proteome</keyword>
<dbReference type="InterPro" id="IPR026870">
    <property type="entry name" value="Zinc_ribbon_dom"/>
</dbReference>
<dbReference type="EMBL" id="JAMTCJ010000001">
    <property type="protein sequence ID" value="MCP2174597.1"/>
    <property type="molecule type" value="Genomic_DNA"/>
</dbReference>
<dbReference type="RefSeq" id="WP_253659642.1">
    <property type="nucleotide sequence ID" value="NZ_BAAAJQ010000001.1"/>
</dbReference>
<feature type="transmembrane region" description="Helical" evidence="5">
    <location>
        <begin position="160"/>
        <end position="180"/>
    </location>
</feature>